<evidence type="ECO:0000259" key="2">
    <source>
        <dbReference type="Pfam" id="PF12961"/>
    </source>
</evidence>
<sequence length="354" mass="39376">MKHELKIKPEYFAAIYFGEKTFEIRNNADRNFQVGDTLLLKAWDGEFTGDFVEKVVDYITDFEQKPGYVVLGLVNHREHEMLEKFHRTGVAVERAITTGSVLADHPLKSRLELLANHHEREMELAAQLSDATRQCGVMAELLREVTKVIPAIGVAIDDLPVVDAFLERIEVALAGKLHICQSVSPLLDRIGLLTFLLRELRDGVEGEWCFPGNLDERIDAALAGKLPDQPLDMVSLSDIASLQRYTIATIGVVDGKDHGAEMEEDDEGEYVLLADALMLPTAPKPEHAAHNLDYVRGATDFKRELLKSTKAFVHPHIEGVFAVFNNLHERAMLATQNPQGGESCATEPRSSSPD</sequence>
<accession>A0A8F3ERI3</accession>
<dbReference type="Pfam" id="PF12961">
    <property type="entry name" value="DUF3850"/>
    <property type="match status" value="1"/>
</dbReference>
<dbReference type="InterPro" id="IPR015947">
    <property type="entry name" value="PUA-like_sf"/>
</dbReference>
<dbReference type="AlphaFoldDB" id="A0A8F3ERI3"/>
<name>A0A8F3ERI3_AERSS</name>
<reference evidence="3" key="1">
    <citation type="journal article" date="2021" name="FEMS Microbiol. Lett.">
        <title>AsaGEI2d: a new variant of a genomic island identified in a group of Aeromonas salmonicida subsp. salmonicida isolated from France, which bears the pAsa7 plasmid.</title>
        <authorList>
            <person name="Vincent A.T."/>
            <person name="Intertaglia L."/>
            <person name="Loyer V."/>
            <person name="Paquet V.E."/>
            <person name="Adouane E."/>
            <person name="Martin P."/>
            <person name="Berard C."/>
            <person name="Lami R."/>
            <person name="Charette S.J."/>
        </authorList>
    </citation>
    <scope>NUCLEOTIDE SEQUENCE</scope>
    <source>
        <strain evidence="3">BBCC2887</strain>
    </source>
</reference>
<dbReference type="EMBL" id="MW218448">
    <property type="protein sequence ID" value="QWY91778.1"/>
    <property type="molecule type" value="Genomic_DNA"/>
</dbReference>
<organism evidence="3">
    <name type="scientific">Aeromonas salmonicida subsp. salmonicida</name>
    <dbReference type="NCBI Taxonomy" id="29491"/>
    <lineage>
        <taxon>Bacteria</taxon>
        <taxon>Pseudomonadati</taxon>
        <taxon>Pseudomonadota</taxon>
        <taxon>Gammaproteobacteria</taxon>
        <taxon>Aeromonadales</taxon>
        <taxon>Aeromonadaceae</taxon>
        <taxon>Aeromonas</taxon>
    </lineage>
</organism>
<evidence type="ECO:0000313" key="3">
    <source>
        <dbReference type="EMBL" id="QWY91778.1"/>
    </source>
</evidence>
<dbReference type="RefSeq" id="WP_205200665.1">
    <property type="nucleotide sequence ID" value="NZ_JADKRF010000006.1"/>
</dbReference>
<dbReference type="SUPFAM" id="SSF88697">
    <property type="entry name" value="PUA domain-like"/>
    <property type="match status" value="1"/>
</dbReference>
<feature type="region of interest" description="Disordered" evidence="1">
    <location>
        <begin position="334"/>
        <end position="354"/>
    </location>
</feature>
<dbReference type="InterPro" id="IPR039440">
    <property type="entry name" value="DUF3850"/>
</dbReference>
<proteinExistence type="predicted"/>
<dbReference type="Gene3D" id="2.30.130.30">
    <property type="entry name" value="Hypothetical protein"/>
    <property type="match status" value="1"/>
</dbReference>
<evidence type="ECO:0000256" key="1">
    <source>
        <dbReference type="SAM" id="MobiDB-lite"/>
    </source>
</evidence>
<feature type="domain" description="DUF3850" evidence="2">
    <location>
        <begin position="3"/>
        <end position="73"/>
    </location>
</feature>
<protein>
    <submittedName>
        <fullName evidence="3">DUF3850 domain-containing</fullName>
    </submittedName>
</protein>